<evidence type="ECO:0000313" key="2">
    <source>
        <dbReference type="Proteomes" id="UP001054945"/>
    </source>
</evidence>
<dbReference type="AlphaFoldDB" id="A0AAV4YCN2"/>
<name>A0AAV4YCN2_CAEEX</name>
<keyword evidence="2" id="KW-1185">Reference proteome</keyword>
<comment type="caution">
    <text evidence="1">The sequence shown here is derived from an EMBL/GenBank/DDBJ whole genome shotgun (WGS) entry which is preliminary data.</text>
</comment>
<dbReference type="EMBL" id="BPLR01019165">
    <property type="protein sequence ID" value="GIZ04908.1"/>
    <property type="molecule type" value="Genomic_DNA"/>
</dbReference>
<gene>
    <name evidence="1" type="ORF">CEXT_757621</name>
</gene>
<sequence length="205" mass="23060">MAEKLEIGNKKKKNGCEKSNRSDKYLHFLSCAKASEIKFGSSWLSRHVRGKGRLLVIAPKWNEHRECLPFHGFSTSSETLHDVSTGCLVKANDLSGVMSLPTIRIKCAGYNKMLEYLIAKYMSCDLFEVYLLLHLLSAYAILHFSDNIMILRHCSVTHMTFVSYQTAGSTIGRHSTSIKTILGMIPNTLLVHSLNFSSSLMKQIE</sequence>
<reference evidence="1 2" key="1">
    <citation type="submission" date="2021-06" db="EMBL/GenBank/DDBJ databases">
        <title>Caerostris extrusa draft genome.</title>
        <authorList>
            <person name="Kono N."/>
            <person name="Arakawa K."/>
        </authorList>
    </citation>
    <scope>NUCLEOTIDE SEQUENCE [LARGE SCALE GENOMIC DNA]</scope>
</reference>
<proteinExistence type="predicted"/>
<organism evidence="1 2">
    <name type="scientific">Caerostris extrusa</name>
    <name type="common">Bark spider</name>
    <name type="synonym">Caerostris bankana</name>
    <dbReference type="NCBI Taxonomy" id="172846"/>
    <lineage>
        <taxon>Eukaryota</taxon>
        <taxon>Metazoa</taxon>
        <taxon>Ecdysozoa</taxon>
        <taxon>Arthropoda</taxon>
        <taxon>Chelicerata</taxon>
        <taxon>Arachnida</taxon>
        <taxon>Araneae</taxon>
        <taxon>Araneomorphae</taxon>
        <taxon>Entelegynae</taxon>
        <taxon>Araneoidea</taxon>
        <taxon>Araneidae</taxon>
        <taxon>Caerostris</taxon>
    </lineage>
</organism>
<dbReference type="Proteomes" id="UP001054945">
    <property type="component" value="Unassembled WGS sequence"/>
</dbReference>
<protein>
    <submittedName>
        <fullName evidence="1">Uncharacterized protein</fullName>
    </submittedName>
</protein>
<evidence type="ECO:0000313" key="1">
    <source>
        <dbReference type="EMBL" id="GIZ04908.1"/>
    </source>
</evidence>
<accession>A0AAV4YCN2</accession>